<dbReference type="AlphaFoldDB" id="A0A388LNE7"/>
<sequence>MAEVAADVAAPATTAADVSQNGDGAERAATSAGDTVTSAQLVTPWEVSGGADGKIDYDRLVEQFGCQKIDQSVIDRIERLTGQRAHPFLRRGVFFSHRDLNEILNLYEKGKKFYLYTGRGPSSEALHLGHLVPFYFCKYLQDAFKVPLVIQMTDDEKCIWRNLSVEESRRLARENVKDIIACGFDMSRTFIFCDFDYVGGEFYRNMVRIGKCITINQARGIFGFIGEDYVAKMAFPPVQAAPSFPTSFPHLFGNRKDIRCLIPSAIDQDPYFRMTRDVAPRIGLQKPATIYSRFFPALQGESGKMNASDQRSAIFVTDTPKEIKTKINKYAFSGGGATIEEHRKFGANLDEYGAGRMLTGEVKKRLIEVLTALVGNQQKARAKVTDEAALQSPAVRNEISRSLSLHKVYCALYRAKSSAWARTATLTCSGRCGVCYSRQRHRGLLSALCVHRTCQ</sequence>
<organism evidence="13 14">
    <name type="scientific">Chara braunii</name>
    <name type="common">Braun's stonewort</name>
    <dbReference type="NCBI Taxonomy" id="69332"/>
    <lineage>
        <taxon>Eukaryota</taxon>
        <taxon>Viridiplantae</taxon>
        <taxon>Streptophyta</taxon>
        <taxon>Charophyceae</taxon>
        <taxon>Charales</taxon>
        <taxon>Characeae</taxon>
        <taxon>Chara</taxon>
    </lineage>
</organism>
<accession>A0A388LNE7</accession>
<dbReference type="GO" id="GO:0005737">
    <property type="term" value="C:cytoplasm"/>
    <property type="evidence" value="ECO:0007669"/>
    <property type="project" value="UniProtKB-SubCell"/>
</dbReference>
<dbReference type="InterPro" id="IPR001412">
    <property type="entry name" value="aa-tRNA-synth_I_CS"/>
</dbReference>
<evidence type="ECO:0000313" key="13">
    <source>
        <dbReference type="EMBL" id="GBG83838.1"/>
    </source>
</evidence>
<proteinExistence type="inferred from homology"/>
<dbReference type="EC" id="6.1.1.2" evidence="3"/>
<dbReference type="Gramene" id="GBG83838">
    <property type="protein sequence ID" value="GBG83838"/>
    <property type="gene ID" value="CBR_g37637"/>
</dbReference>
<reference evidence="13 14" key="1">
    <citation type="journal article" date="2018" name="Cell">
        <title>The Chara Genome: Secondary Complexity and Implications for Plant Terrestrialization.</title>
        <authorList>
            <person name="Nishiyama T."/>
            <person name="Sakayama H."/>
            <person name="Vries J.D."/>
            <person name="Buschmann H."/>
            <person name="Saint-Marcoux D."/>
            <person name="Ullrich K.K."/>
            <person name="Haas F.B."/>
            <person name="Vanderstraeten L."/>
            <person name="Becker D."/>
            <person name="Lang D."/>
            <person name="Vosolsobe S."/>
            <person name="Rombauts S."/>
            <person name="Wilhelmsson P.K.I."/>
            <person name="Janitza P."/>
            <person name="Kern R."/>
            <person name="Heyl A."/>
            <person name="Rumpler F."/>
            <person name="Villalobos L.I.A.C."/>
            <person name="Clay J.M."/>
            <person name="Skokan R."/>
            <person name="Toyoda A."/>
            <person name="Suzuki Y."/>
            <person name="Kagoshima H."/>
            <person name="Schijlen E."/>
            <person name="Tajeshwar N."/>
            <person name="Catarino B."/>
            <person name="Hetherington A.J."/>
            <person name="Saltykova A."/>
            <person name="Bonnot C."/>
            <person name="Breuninger H."/>
            <person name="Symeonidi A."/>
            <person name="Radhakrishnan G.V."/>
            <person name="Van Nieuwerburgh F."/>
            <person name="Deforce D."/>
            <person name="Chang C."/>
            <person name="Karol K.G."/>
            <person name="Hedrich R."/>
            <person name="Ulvskov P."/>
            <person name="Glockner G."/>
            <person name="Delwiche C.F."/>
            <person name="Petrasek J."/>
            <person name="Van de Peer Y."/>
            <person name="Friml J."/>
            <person name="Beilby M."/>
            <person name="Dolan L."/>
            <person name="Kohara Y."/>
            <person name="Sugano S."/>
            <person name="Fujiyama A."/>
            <person name="Delaux P.-M."/>
            <person name="Quint M."/>
            <person name="TheiBen G."/>
            <person name="Hagemann M."/>
            <person name="Harholt J."/>
            <person name="Dunand C."/>
            <person name="Zachgo S."/>
            <person name="Langdale J."/>
            <person name="Maumus F."/>
            <person name="Straeten D.V.D."/>
            <person name="Gould S.B."/>
            <person name="Rensing S.A."/>
        </authorList>
    </citation>
    <scope>NUCLEOTIDE SEQUENCE [LARGE SCALE GENOMIC DNA]</scope>
    <source>
        <strain evidence="13 14">S276</strain>
    </source>
</reference>
<dbReference type="EMBL" id="BFEA01000453">
    <property type="protein sequence ID" value="GBG83838.1"/>
    <property type="molecule type" value="Genomic_DNA"/>
</dbReference>
<evidence type="ECO:0000256" key="5">
    <source>
        <dbReference type="ARBA" id="ARBA00022490"/>
    </source>
</evidence>
<dbReference type="GO" id="GO:0005524">
    <property type="term" value="F:ATP binding"/>
    <property type="evidence" value="ECO:0007669"/>
    <property type="project" value="UniProtKB-KW"/>
</dbReference>
<evidence type="ECO:0000256" key="10">
    <source>
        <dbReference type="ARBA" id="ARBA00023146"/>
    </source>
</evidence>
<dbReference type="PANTHER" id="PTHR10055">
    <property type="entry name" value="TRYPTOPHANYL-TRNA SYNTHETASE"/>
    <property type="match status" value="1"/>
</dbReference>
<dbReference type="Gene3D" id="3.40.50.620">
    <property type="entry name" value="HUPs"/>
    <property type="match status" value="1"/>
</dbReference>
<dbReference type="InterPro" id="IPR014729">
    <property type="entry name" value="Rossmann-like_a/b/a_fold"/>
</dbReference>
<dbReference type="GO" id="GO:0006436">
    <property type="term" value="P:tryptophanyl-tRNA aminoacylation"/>
    <property type="evidence" value="ECO:0007669"/>
    <property type="project" value="InterPro"/>
</dbReference>
<comment type="subcellular location">
    <subcellularLocation>
        <location evidence="1">Cytoplasm</location>
    </subcellularLocation>
</comment>
<keyword evidence="5" id="KW-0963">Cytoplasm</keyword>
<evidence type="ECO:0000256" key="12">
    <source>
        <dbReference type="RuleBase" id="RU363036"/>
    </source>
</evidence>
<dbReference type="FunFam" id="3.40.50.620:FF:000033">
    <property type="entry name" value="tryptophan--tRNA ligase, cytoplasmic"/>
    <property type="match status" value="1"/>
</dbReference>
<dbReference type="SUPFAM" id="SSF52374">
    <property type="entry name" value="Nucleotidylyl transferase"/>
    <property type="match status" value="1"/>
</dbReference>
<evidence type="ECO:0000256" key="1">
    <source>
        <dbReference type="ARBA" id="ARBA00004496"/>
    </source>
</evidence>
<dbReference type="PRINTS" id="PR01039">
    <property type="entry name" value="TRNASYNTHTRP"/>
</dbReference>
<dbReference type="GO" id="GO:0009791">
    <property type="term" value="P:post-embryonic development"/>
    <property type="evidence" value="ECO:0007669"/>
    <property type="project" value="UniProtKB-ARBA"/>
</dbReference>
<dbReference type="OrthoDB" id="10261385at2759"/>
<keyword evidence="9 12" id="KW-0648">Protein biosynthesis</keyword>
<evidence type="ECO:0000256" key="6">
    <source>
        <dbReference type="ARBA" id="ARBA00022598"/>
    </source>
</evidence>
<dbReference type="Gene3D" id="1.10.240.10">
    <property type="entry name" value="Tyrosyl-Transfer RNA Synthetase"/>
    <property type="match status" value="2"/>
</dbReference>
<keyword evidence="8 12" id="KW-0067">ATP-binding</keyword>
<evidence type="ECO:0000256" key="7">
    <source>
        <dbReference type="ARBA" id="ARBA00022741"/>
    </source>
</evidence>
<evidence type="ECO:0000256" key="11">
    <source>
        <dbReference type="ARBA" id="ARBA00030268"/>
    </source>
</evidence>
<dbReference type="InterPro" id="IPR002305">
    <property type="entry name" value="aa-tRNA-synth_Ic"/>
</dbReference>
<evidence type="ECO:0000256" key="2">
    <source>
        <dbReference type="ARBA" id="ARBA00005594"/>
    </source>
</evidence>
<keyword evidence="10 12" id="KW-0030">Aminoacyl-tRNA synthetase</keyword>
<name>A0A388LNE7_CHABU</name>
<comment type="similarity">
    <text evidence="2 12">Belongs to the class-I aminoacyl-tRNA synthetase family.</text>
</comment>
<dbReference type="GO" id="GO:0004830">
    <property type="term" value="F:tryptophan-tRNA ligase activity"/>
    <property type="evidence" value="ECO:0007669"/>
    <property type="project" value="UniProtKB-EC"/>
</dbReference>
<gene>
    <name evidence="13" type="ORF">CBR_g37637</name>
</gene>
<protein>
    <recommendedName>
        <fullName evidence="4">Tryptophan--tRNA ligase, cytoplasmic</fullName>
        <ecNumber evidence="3">6.1.1.2</ecNumber>
    </recommendedName>
    <alternativeName>
        <fullName evidence="11">Tryptophanyl-tRNA synthetase</fullName>
    </alternativeName>
</protein>
<evidence type="ECO:0000256" key="3">
    <source>
        <dbReference type="ARBA" id="ARBA00013161"/>
    </source>
</evidence>
<keyword evidence="6 12" id="KW-0436">Ligase</keyword>
<dbReference type="Pfam" id="PF00579">
    <property type="entry name" value="tRNA-synt_1b"/>
    <property type="match status" value="1"/>
</dbReference>
<comment type="caution">
    <text evidence="13">The sequence shown here is derived from an EMBL/GenBank/DDBJ whole genome shotgun (WGS) entry which is preliminary data.</text>
</comment>
<keyword evidence="14" id="KW-1185">Reference proteome</keyword>
<evidence type="ECO:0000256" key="8">
    <source>
        <dbReference type="ARBA" id="ARBA00022840"/>
    </source>
</evidence>
<dbReference type="PANTHER" id="PTHR10055:SF1">
    <property type="entry name" value="TRYPTOPHAN--TRNA LIGASE, CYTOPLASMIC"/>
    <property type="match status" value="1"/>
</dbReference>
<evidence type="ECO:0000313" key="14">
    <source>
        <dbReference type="Proteomes" id="UP000265515"/>
    </source>
</evidence>
<dbReference type="NCBIfam" id="TIGR00233">
    <property type="entry name" value="trpS"/>
    <property type="match status" value="1"/>
</dbReference>
<keyword evidence="7 12" id="KW-0547">Nucleotide-binding</keyword>
<dbReference type="CDD" id="cd00806">
    <property type="entry name" value="TrpRS_core"/>
    <property type="match status" value="1"/>
</dbReference>
<dbReference type="PROSITE" id="PS00178">
    <property type="entry name" value="AA_TRNA_LIGASE_I"/>
    <property type="match status" value="1"/>
</dbReference>
<dbReference type="Proteomes" id="UP000265515">
    <property type="component" value="Unassembled WGS sequence"/>
</dbReference>
<dbReference type="GO" id="GO:0048608">
    <property type="term" value="P:reproductive structure development"/>
    <property type="evidence" value="ECO:0007669"/>
    <property type="project" value="UniProtKB-ARBA"/>
</dbReference>
<dbReference type="OMA" id="SIYHRFM"/>
<evidence type="ECO:0000256" key="4">
    <source>
        <dbReference type="ARBA" id="ARBA00013782"/>
    </source>
</evidence>
<dbReference type="STRING" id="69332.A0A388LNE7"/>
<evidence type="ECO:0000256" key="9">
    <source>
        <dbReference type="ARBA" id="ARBA00022917"/>
    </source>
</evidence>
<dbReference type="InterPro" id="IPR002306">
    <property type="entry name" value="Trp-tRNA-ligase"/>
</dbReference>